<accession>A0A8H7QJS7</accession>
<reference evidence="15" key="1">
    <citation type="submission" date="2020-12" db="EMBL/GenBank/DDBJ databases">
        <title>Metabolic potential, ecology and presence of endohyphal bacteria is reflected in genomic diversity of Mucoromycotina.</title>
        <authorList>
            <person name="Muszewska A."/>
            <person name="Okrasinska A."/>
            <person name="Steczkiewicz K."/>
            <person name="Drgas O."/>
            <person name="Orlowska M."/>
            <person name="Perlinska-Lenart U."/>
            <person name="Aleksandrzak-Piekarczyk T."/>
            <person name="Szatraj K."/>
            <person name="Zielenkiewicz U."/>
            <person name="Pilsyk S."/>
            <person name="Malc E."/>
            <person name="Mieczkowski P."/>
            <person name="Kruszewska J.S."/>
            <person name="Biernat P."/>
            <person name="Pawlowska J."/>
        </authorList>
    </citation>
    <scope>NUCLEOTIDE SEQUENCE</scope>
    <source>
        <strain evidence="15">CBS 226.32</strain>
    </source>
</reference>
<evidence type="ECO:0000313" key="16">
    <source>
        <dbReference type="Proteomes" id="UP000650833"/>
    </source>
</evidence>
<evidence type="ECO:0000256" key="2">
    <source>
        <dbReference type="ARBA" id="ARBA00004922"/>
    </source>
</evidence>
<comment type="cofactor">
    <cofactor evidence="1 11">
        <name>Ca(2+)</name>
        <dbReference type="ChEBI" id="CHEBI:29108"/>
    </cofactor>
</comment>
<evidence type="ECO:0000256" key="9">
    <source>
        <dbReference type="ARBA" id="ARBA00048605"/>
    </source>
</evidence>
<keyword evidence="14" id="KW-0472">Membrane</keyword>
<dbReference type="InterPro" id="IPR001382">
    <property type="entry name" value="Glyco_hydro_47"/>
</dbReference>
<dbReference type="InterPro" id="IPR050749">
    <property type="entry name" value="Glycosyl_Hydrolase_47"/>
</dbReference>
<keyword evidence="14" id="KW-1133">Transmembrane helix</keyword>
<keyword evidence="4 11" id="KW-0479">Metal-binding</keyword>
<dbReference type="PANTHER" id="PTHR11742:SF55">
    <property type="entry name" value="ENDOPLASMIC RETICULUM MANNOSYL-OLIGOSACCHARIDE 1,2-ALPHA-MANNOSIDASE"/>
    <property type="match status" value="1"/>
</dbReference>
<dbReference type="Gene3D" id="1.50.10.10">
    <property type="match status" value="1"/>
</dbReference>
<feature type="transmembrane region" description="Helical" evidence="14">
    <location>
        <begin position="37"/>
        <end position="53"/>
    </location>
</feature>
<gene>
    <name evidence="15" type="ORF">INT46_007816</name>
</gene>
<proteinExistence type="inferred from homology"/>
<keyword evidence="6 11" id="KW-0106">Calcium</keyword>
<comment type="catalytic activity">
    <reaction evidence="8">
        <text>N(4)-(alpha-D-Man-(1-&gt;2)-alpha-D-Man-(1-&gt;2)-alpha-D-Man-(1-&gt;3)-[alpha-D-Man-(1-&gt;3)-[alpha-D-Man-(1-&gt;2)-alpha-D-Man-(1-&gt;6)]-alpha-D-Man-(1-&gt;6)]-beta-D-Man-(1-&gt;4)-beta-D-GlcNAc-(1-&gt;4)-beta-D-GlcNAc)-L-asparaginyl-[protein] (N-glucan mannose isomer 8A1,2,3B1,3) + 3 H2O = N(4)-(alpha-D-Man-(1-&gt;3)-[alpha-D-Man-(1-&gt;3)-[alpha-D-Man-(1-&gt;6)]-alpha-D-Man-(1-&gt;6)]-beta-D-Man-(1-&gt;4)-beta-D-GlcNAc-(1-&gt;4)-beta-D-GlcNAc)-L-asparaginyl-[protein] (N-glucan mannose isomer 5A1,2) + 3 beta-D-mannose</text>
        <dbReference type="Rhea" id="RHEA:56028"/>
        <dbReference type="Rhea" id="RHEA-COMP:14358"/>
        <dbReference type="Rhea" id="RHEA-COMP:14367"/>
        <dbReference type="ChEBI" id="CHEBI:15377"/>
        <dbReference type="ChEBI" id="CHEBI:28563"/>
        <dbReference type="ChEBI" id="CHEBI:59087"/>
        <dbReference type="ChEBI" id="CHEBI:60628"/>
        <dbReference type="EC" id="3.2.1.113"/>
    </reaction>
</comment>
<keyword evidence="5 13" id="KW-0378">Hydrolase</keyword>
<evidence type="ECO:0000256" key="1">
    <source>
        <dbReference type="ARBA" id="ARBA00001913"/>
    </source>
</evidence>
<name>A0A8H7QJS7_9FUNG</name>
<dbReference type="SUPFAM" id="SSF48225">
    <property type="entry name" value="Seven-hairpin glycosidases"/>
    <property type="match status" value="1"/>
</dbReference>
<evidence type="ECO:0000256" key="7">
    <source>
        <dbReference type="ARBA" id="ARBA00023157"/>
    </source>
</evidence>
<evidence type="ECO:0000256" key="5">
    <source>
        <dbReference type="ARBA" id="ARBA00022801"/>
    </source>
</evidence>
<evidence type="ECO:0000313" key="15">
    <source>
        <dbReference type="EMBL" id="KAG2193878.1"/>
    </source>
</evidence>
<dbReference type="GO" id="GO:0036503">
    <property type="term" value="P:ERAD pathway"/>
    <property type="evidence" value="ECO:0007669"/>
    <property type="project" value="UniProtKB-ARBA"/>
</dbReference>
<dbReference type="InterPro" id="IPR012341">
    <property type="entry name" value="6hp_glycosidase-like_sf"/>
</dbReference>
<feature type="active site" evidence="10">
    <location>
        <position position="362"/>
    </location>
</feature>
<dbReference type="InterPro" id="IPR036026">
    <property type="entry name" value="Seven-hairpin_glycosidases"/>
</dbReference>
<comment type="caution">
    <text evidence="15">The sequence shown here is derived from an EMBL/GenBank/DDBJ whole genome shotgun (WGS) entry which is preliminary data.</text>
</comment>
<comment type="catalytic activity">
    <reaction evidence="9">
        <text>N(4)-(alpha-D-Man-(1-&gt;2)-alpha-D-Man-(1-&gt;2)-alpha-D-Man-(1-&gt;3)-[alpha-D-Man-(1-&gt;2)-alpha-D-Man-(1-&gt;3)-[alpha-D-Man-(1-&gt;2)-alpha-D-Man-(1-&gt;6)]-alpha-D-Man-(1-&gt;6)]-beta-D-Man-(1-&gt;4)-beta-D-GlcNAc-(1-&gt;4)-beta-D-GlcNAc)-L-asparaginyl-[protein] (N-glucan mannose isomer 9A1,2,3B1,2,3) + 4 H2O = N(4)-(alpha-D-Man-(1-&gt;3)-[alpha-D-Man-(1-&gt;3)-[alpha-D-Man-(1-&gt;6)]-alpha-D-Man-(1-&gt;6)]-beta-D-Man-(1-&gt;4)-beta-D-GlcNAc-(1-&gt;4)-beta-D-GlcNAc)-L-asparaginyl-[protein] (N-glucan mannose isomer 5A1,2) + 4 beta-D-mannose</text>
        <dbReference type="Rhea" id="RHEA:56008"/>
        <dbReference type="Rhea" id="RHEA-COMP:14356"/>
        <dbReference type="Rhea" id="RHEA-COMP:14367"/>
        <dbReference type="ChEBI" id="CHEBI:15377"/>
        <dbReference type="ChEBI" id="CHEBI:28563"/>
        <dbReference type="ChEBI" id="CHEBI:59087"/>
        <dbReference type="ChEBI" id="CHEBI:139493"/>
        <dbReference type="EC" id="3.2.1.113"/>
    </reaction>
</comment>
<comment type="similarity">
    <text evidence="3 13">Belongs to the glycosyl hydrolase 47 family.</text>
</comment>
<feature type="active site" description="Proton donor" evidence="10">
    <location>
        <position position="484"/>
    </location>
</feature>
<evidence type="ECO:0000256" key="13">
    <source>
        <dbReference type="RuleBase" id="RU361193"/>
    </source>
</evidence>
<feature type="disulfide bond" evidence="12">
    <location>
        <begin position="430"/>
        <end position="470"/>
    </location>
</feature>
<feature type="active site" evidence="10">
    <location>
        <position position="515"/>
    </location>
</feature>
<dbReference type="PRINTS" id="PR00747">
    <property type="entry name" value="GLYHDRLASE47"/>
</dbReference>
<dbReference type="GO" id="GO:0016020">
    <property type="term" value="C:membrane"/>
    <property type="evidence" value="ECO:0007669"/>
    <property type="project" value="InterPro"/>
</dbReference>
<dbReference type="AlphaFoldDB" id="A0A8H7QJS7"/>
<evidence type="ECO:0000256" key="14">
    <source>
        <dbReference type="SAM" id="Phobius"/>
    </source>
</evidence>
<evidence type="ECO:0000256" key="3">
    <source>
        <dbReference type="ARBA" id="ARBA00007658"/>
    </source>
</evidence>
<dbReference type="GO" id="GO:0005509">
    <property type="term" value="F:calcium ion binding"/>
    <property type="evidence" value="ECO:0007669"/>
    <property type="project" value="InterPro"/>
</dbReference>
<comment type="pathway">
    <text evidence="2">Protein modification; protein glycosylation.</text>
</comment>
<dbReference type="GO" id="GO:0005783">
    <property type="term" value="C:endoplasmic reticulum"/>
    <property type="evidence" value="ECO:0007669"/>
    <property type="project" value="TreeGrafter"/>
</dbReference>
<keyword evidence="16" id="KW-1185">Reference proteome</keyword>
<feature type="active site" description="Proton donor" evidence="10">
    <location>
        <position position="227"/>
    </location>
</feature>
<keyword evidence="13" id="KW-0326">Glycosidase</keyword>
<evidence type="ECO:0000256" key="12">
    <source>
        <dbReference type="PIRSR" id="PIRSR601382-3"/>
    </source>
</evidence>
<evidence type="ECO:0000256" key="6">
    <source>
        <dbReference type="ARBA" id="ARBA00022837"/>
    </source>
</evidence>
<dbReference type="GO" id="GO:0005975">
    <property type="term" value="P:carbohydrate metabolic process"/>
    <property type="evidence" value="ECO:0007669"/>
    <property type="project" value="InterPro"/>
</dbReference>
<dbReference type="OrthoDB" id="8118055at2759"/>
<dbReference type="GO" id="GO:0004571">
    <property type="term" value="F:mannosyl-oligosaccharide 1,2-alpha-mannosidase activity"/>
    <property type="evidence" value="ECO:0007669"/>
    <property type="project" value="UniProtKB-EC"/>
</dbReference>
<organism evidence="15 16">
    <name type="scientific">Mucor plumbeus</name>
    <dbReference type="NCBI Taxonomy" id="97098"/>
    <lineage>
        <taxon>Eukaryota</taxon>
        <taxon>Fungi</taxon>
        <taxon>Fungi incertae sedis</taxon>
        <taxon>Mucoromycota</taxon>
        <taxon>Mucoromycotina</taxon>
        <taxon>Mucoromycetes</taxon>
        <taxon>Mucorales</taxon>
        <taxon>Mucorineae</taxon>
        <taxon>Mucoraceae</taxon>
        <taxon>Mucor</taxon>
    </lineage>
</organism>
<evidence type="ECO:0000256" key="4">
    <source>
        <dbReference type="ARBA" id="ARBA00022723"/>
    </source>
</evidence>
<protein>
    <recommendedName>
        <fullName evidence="13">alpha-1,2-Mannosidase</fullName>
        <ecNumber evidence="13">3.2.1.-</ecNumber>
    </recommendedName>
</protein>
<keyword evidence="14" id="KW-0812">Transmembrane</keyword>
<dbReference type="EMBL" id="JAEPRC010000623">
    <property type="protein sequence ID" value="KAG2193878.1"/>
    <property type="molecule type" value="Genomic_DNA"/>
</dbReference>
<evidence type="ECO:0000256" key="8">
    <source>
        <dbReference type="ARBA" id="ARBA00047669"/>
    </source>
</evidence>
<dbReference type="Pfam" id="PF01532">
    <property type="entry name" value="Glyco_hydro_47"/>
    <property type="match status" value="1"/>
</dbReference>
<evidence type="ECO:0000256" key="11">
    <source>
        <dbReference type="PIRSR" id="PIRSR601382-2"/>
    </source>
</evidence>
<dbReference type="EC" id="3.2.1.-" evidence="13"/>
<keyword evidence="7 12" id="KW-1015">Disulfide bond</keyword>
<dbReference type="PANTHER" id="PTHR11742">
    <property type="entry name" value="MANNOSYL-OLIGOSACCHARIDE ALPHA-1,2-MANNOSIDASE-RELATED"/>
    <property type="match status" value="1"/>
</dbReference>
<evidence type="ECO:0000256" key="10">
    <source>
        <dbReference type="PIRSR" id="PIRSR601382-1"/>
    </source>
</evidence>
<dbReference type="Proteomes" id="UP000650833">
    <property type="component" value="Unassembled WGS sequence"/>
</dbReference>
<feature type="binding site" evidence="11">
    <location>
        <position position="602"/>
    </location>
    <ligand>
        <name>Ca(2+)</name>
        <dbReference type="ChEBI" id="CHEBI:29108"/>
    </ligand>
</feature>
<sequence length="613" mass="70097">MLPTHRIMRTGRGDFYDDDKYSKTNNKESRKNLRNKIWIGLSIIALCMIYYAYSQRKTTFESDQKVNVDETKPDYGPIIDNIKNEPSKVIPVAEIEEEEEIFEVADDDFEQEITGINQQPTNILFTQYPPPSSLTPKDTLLASRQKKIIMAFQHAWKGYSKDAYGMDEYQPLSHTGHNWAPGGVGLMIVDSLDTLMLMNLTKEYNQARSWIETNLEFNKNQDVNVFETTIRVLGGLLSAYHLSNNDPLYLRKAVDLGDRLLPAFNTESGIPFSGITLSNGVPVGYGPSSTAEATTIQMEFKYLSHITGDMKYWNAAEKVMDRMNELVEAKGSSALDGLVPIYIDPHSGNFASREIRLGSRGDSYYEYLLKLYLQTDKSEIKYRERYDHAVDGIKKHLIQYSYPNRLMYIAELIDSSQPSNIHPKMDHLVCFMGGSFVLGVTEGASIHELDPLDKKDGEDFRLAEELTRTCYEMYNMTATGLASEIVYFNTDPNSGPNEPDMDIHIRDKHNLLRPETLESLFIMYRTTGEEIYREWAWNIFESFEKYTKLPDGGYAALKDVTVIPPPTDNRMDTFFLAETLKYLYLIFSPDDILPLENYVLNTEAHPLPVFSPN</sequence>